<name>A0A1J8PHY9_9AGAM</name>
<keyword evidence="3" id="KW-1185">Reference proteome</keyword>
<dbReference type="AlphaFoldDB" id="A0A1J8PHY9"/>
<evidence type="ECO:0000313" key="3">
    <source>
        <dbReference type="Proteomes" id="UP000183567"/>
    </source>
</evidence>
<proteinExistence type="predicted"/>
<keyword evidence="1" id="KW-0732">Signal</keyword>
<feature type="chain" id="PRO_5012250237" evidence="1">
    <location>
        <begin position="31"/>
        <end position="94"/>
    </location>
</feature>
<sequence>MMWSIASVSICIYICIWLDVKVEFTGLSQASPGDLDETCPESVMIKNKNGSRYEDSYGAREIRSFTHVHNKTAAGGSASSLLVGYVWPYEAALW</sequence>
<dbReference type="Proteomes" id="UP000183567">
    <property type="component" value="Unassembled WGS sequence"/>
</dbReference>
<feature type="signal peptide" evidence="1">
    <location>
        <begin position="1"/>
        <end position="30"/>
    </location>
</feature>
<dbReference type="OrthoDB" id="10351316at2759"/>
<gene>
    <name evidence="2" type="ORF">AZE42_01746</name>
</gene>
<dbReference type="EMBL" id="LVVM01006152">
    <property type="protein sequence ID" value="OJA08862.1"/>
    <property type="molecule type" value="Genomic_DNA"/>
</dbReference>
<organism evidence="2 3">
    <name type="scientific">Rhizopogon vesiculosus</name>
    <dbReference type="NCBI Taxonomy" id="180088"/>
    <lineage>
        <taxon>Eukaryota</taxon>
        <taxon>Fungi</taxon>
        <taxon>Dikarya</taxon>
        <taxon>Basidiomycota</taxon>
        <taxon>Agaricomycotina</taxon>
        <taxon>Agaricomycetes</taxon>
        <taxon>Agaricomycetidae</taxon>
        <taxon>Boletales</taxon>
        <taxon>Suillineae</taxon>
        <taxon>Rhizopogonaceae</taxon>
        <taxon>Rhizopogon</taxon>
    </lineage>
</organism>
<comment type="caution">
    <text evidence="2">The sequence shown here is derived from an EMBL/GenBank/DDBJ whole genome shotgun (WGS) entry which is preliminary data.</text>
</comment>
<evidence type="ECO:0000256" key="1">
    <source>
        <dbReference type="SAM" id="SignalP"/>
    </source>
</evidence>
<accession>A0A1J8PHY9</accession>
<evidence type="ECO:0000313" key="2">
    <source>
        <dbReference type="EMBL" id="OJA08862.1"/>
    </source>
</evidence>
<protein>
    <submittedName>
        <fullName evidence="2">Uncharacterized protein</fullName>
    </submittedName>
</protein>
<reference evidence="2 3" key="1">
    <citation type="submission" date="2016-03" db="EMBL/GenBank/DDBJ databases">
        <title>Comparative genomics of the ectomycorrhizal sister species Rhizopogon vinicolor and Rhizopogon vesiculosus (Basidiomycota: Boletales) reveals a divergence of the mating type B locus.</title>
        <authorList>
            <person name="Mujic A.B."/>
            <person name="Kuo A."/>
            <person name="Tritt A."/>
            <person name="Lipzen A."/>
            <person name="Chen C."/>
            <person name="Johnson J."/>
            <person name="Sharma A."/>
            <person name="Barry K."/>
            <person name="Grigoriev I.V."/>
            <person name="Spatafora J.W."/>
        </authorList>
    </citation>
    <scope>NUCLEOTIDE SEQUENCE [LARGE SCALE GENOMIC DNA]</scope>
    <source>
        <strain evidence="2 3">AM-OR11-056</strain>
    </source>
</reference>